<evidence type="ECO:0000313" key="8">
    <source>
        <dbReference type="Proteomes" id="UP000289996"/>
    </source>
</evidence>
<keyword evidence="3" id="KW-0238">DNA-binding</keyword>
<dbReference type="InterPro" id="IPR000551">
    <property type="entry name" value="MerR-type_HTH_dom"/>
</dbReference>
<proteinExistence type="predicted"/>
<evidence type="ECO:0000259" key="6">
    <source>
        <dbReference type="PROSITE" id="PS50937"/>
    </source>
</evidence>
<dbReference type="EMBL" id="UYIG01000196">
    <property type="protein sequence ID" value="VDG30439.1"/>
    <property type="molecule type" value="Genomic_DNA"/>
</dbReference>
<dbReference type="RefSeq" id="WP_130852434.1">
    <property type="nucleotide sequence ID" value="NZ_UYIG01000196.1"/>
</dbReference>
<dbReference type="InterPro" id="IPR047057">
    <property type="entry name" value="MerR_fam"/>
</dbReference>
<dbReference type="PANTHER" id="PTHR30204:SF69">
    <property type="entry name" value="MERR-FAMILY TRANSCRIPTIONAL REGULATOR"/>
    <property type="match status" value="1"/>
</dbReference>
<dbReference type="AlphaFoldDB" id="A0A660E6M2"/>
<dbReference type="PANTHER" id="PTHR30204">
    <property type="entry name" value="REDOX-CYCLING DRUG-SENSING TRANSCRIPTIONAL ACTIVATOR SOXR"/>
    <property type="match status" value="1"/>
</dbReference>
<evidence type="ECO:0000256" key="2">
    <source>
        <dbReference type="ARBA" id="ARBA00023015"/>
    </source>
</evidence>
<organism evidence="7 8">
    <name type="scientific">Lactiplantibacillus mudanjiangensis</name>
    <dbReference type="NCBI Taxonomy" id="1296538"/>
    <lineage>
        <taxon>Bacteria</taxon>
        <taxon>Bacillati</taxon>
        <taxon>Bacillota</taxon>
        <taxon>Bacilli</taxon>
        <taxon>Lactobacillales</taxon>
        <taxon>Lactobacillaceae</taxon>
        <taxon>Lactiplantibacillus</taxon>
    </lineage>
</organism>
<dbReference type="Proteomes" id="UP000289996">
    <property type="component" value="Unassembled WGS sequence"/>
</dbReference>
<dbReference type="Gene3D" id="1.10.1660.10">
    <property type="match status" value="1"/>
</dbReference>
<evidence type="ECO:0000256" key="5">
    <source>
        <dbReference type="SAM" id="Coils"/>
    </source>
</evidence>
<dbReference type="GO" id="GO:0003677">
    <property type="term" value="F:DNA binding"/>
    <property type="evidence" value="ECO:0007669"/>
    <property type="project" value="UniProtKB-KW"/>
</dbReference>
<reference evidence="7 8" key="1">
    <citation type="submission" date="2018-11" db="EMBL/GenBank/DDBJ databases">
        <authorList>
            <person name="Wuyts S."/>
        </authorList>
    </citation>
    <scope>NUCLEOTIDE SEQUENCE [LARGE SCALE GENOMIC DNA]</scope>
    <source>
        <strain evidence="7">Lactobacillus mudanjiangensis AMBF249</strain>
    </source>
</reference>
<evidence type="ECO:0000256" key="3">
    <source>
        <dbReference type="ARBA" id="ARBA00023125"/>
    </source>
</evidence>
<evidence type="ECO:0000256" key="1">
    <source>
        <dbReference type="ARBA" id="ARBA00022491"/>
    </source>
</evidence>
<sequence>MHSIQAVANQFDLTYDALRYYEKVGLLKNIQRDKNDRRIYSDADLVEINRLVHLRQLGASVTETKHMLTLFNDPQKSVTAYDTGIDFLEQLDADLDQRIAAIEQQKLFLAKKINRFKAERAQLTSHSKQ</sequence>
<keyword evidence="1" id="KW-0678">Repressor</keyword>
<name>A0A660E6M2_9LACO</name>
<evidence type="ECO:0000313" key="7">
    <source>
        <dbReference type="EMBL" id="VDG30439.1"/>
    </source>
</evidence>
<gene>
    <name evidence="7" type="ORF">MUDAN_MDHGFNIF_01990</name>
</gene>
<keyword evidence="5" id="KW-0175">Coiled coil</keyword>
<dbReference type="SMART" id="SM00422">
    <property type="entry name" value="HTH_MERR"/>
    <property type="match status" value="1"/>
</dbReference>
<dbReference type="OrthoDB" id="9791488at2"/>
<dbReference type="PROSITE" id="PS50937">
    <property type="entry name" value="HTH_MERR_2"/>
    <property type="match status" value="1"/>
</dbReference>
<keyword evidence="8" id="KW-1185">Reference proteome</keyword>
<keyword evidence="4" id="KW-0804">Transcription</keyword>
<dbReference type="InterPro" id="IPR009061">
    <property type="entry name" value="DNA-bd_dom_put_sf"/>
</dbReference>
<keyword evidence="2" id="KW-0805">Transcription regulation</keyword>
<protein>
    <submittedName>
        <fullName evidence="7">Transcription regulator [Lactobacillus plantarum JDM1]</fullName>
    </submittedName>
</protein>
<dbReference type="Pfam" id="PF13411">
    <property type="entry name" value="MerR_1"/>
    <property type="match status" value="1"/>
</dbReference>
<dbReference type="SUPFAM" id="SSF46955">
    <property type="entry name" value="Putative DNA-binding domain"/>
    <property type="match status" value="1"/>
</dbReference>
<accession>A0A660E6M2</accession>
<feature type="domain" description="HTH merR-type" evidence="6">
    <location>
        <begin position="1"/>
        <end position="70"/>
    </location>
</feature>
<dbReference type="GO" id="GO:0003700">
    <property type="term" value="F:DNA-binding transcription factor activity"/>
    <property type="evidence" value="ECO:0007669"/>
    <property type="project" value="InterPro"/>
</dbReference>
<evidence type="ECO:0000256" key="4">
    <source>
        <dbReference type="ARBA" id="ARBA00023163"/>
    </source>
</evidence>
<feature type="coiled-coil region" evidence="5">
    <location>
        <begin position="85"/>
        <end position="119"/>
    </location>
</feature>